<reference evidence="1" key="1">
    <citation type="submission" date="2021-05" db="EMBL/GenBank/DDBJ databases">
        <authorList>
            <person name="Scholz U."/>
            <person name="Mascher M."/>
            <person name="Fiebig A."/>
        </authorList>
    </citation>
    <scope>NUCLEOTIDE SEQUENCE [LARGE SCALE GENOMIC DNA]</scope>
</reference>
<sequence length="514" mass="56149">MERKEDSHEMAQQSRGSSSSSGGKNPSSIDDRAGHEEPVKLGTTKSIMGRQCSLLQEVMGKETTSLHTEEEPKYFLGMTPKCWEKLMKHNNKEREAAQEAALLADDFNKLCRQSSKSANSAVSVGKSFIAPAAADPSSTATKSIMGPNCSVVQDDHDRSNSPVAPVTKKKQTAAEKEMADEAKSFALHCKVWASKHGKRCGSFFETTVLSSMQFTHYTPGLISFSSFCCTPVTLQILSIKLTRVDGGLEFPLSVYGVIAVRDLVDRNRNILFTRDIIHRQELKQNDPFLHLIGPSRAILFEERVCFEIELRVVAAGSQNKALISCARSYSGGYGDGVYNICFKNSFCTLEVSSQPVKQTVQATILGVQVLHHNESWRPLEYGGLLVACSPLSGEVVITDDGRLGRNIDPSSSPPIVLVDSKHEAVPKGRDGFVHLWRQVVSVELQGRLDFDIKTYSKSGGIAAEGCACFVPQLSNISQKKCLLGDAVVTITVAWSRVATSKMGIATESCAKRCF</sequence>
<evidence type="ECO:0000313" key="1">
    <source>
        <dbReference type="EnsemblPlants" id="AVESA.00010b.r2.6DG1152120.1.CDS"/>
    </source>
</evidence>
<protein>
    <submittedName>
        <fullName evidence="1">Uncharacterized protein</fullName>
    </submittedName>
</protein>
<evidence type="ECO:0000313" key="2">
    <source>
        <dbReference type="Proteomes" id="UP001732700"/>
    </source>
</evidence>
<name>A0ACD5Z9H4_AVESA</name>
<accession>A0ACD5Z9H4</accession>
<proteinExistence type="predicted"/>
<dbReference type="Proteomes" id="UP001732700">
    <property type="component" value="Chromosome 6D"/>
</dbReference>
<dbReference type="EnsemblPlants" id="AVESA.00010b.r2.6DG1152120.1">
    <property type="protein sequence ID" value="AVESA.00010b.r2.6DG1152120.1.CDS"/>
    <property type="gene ID" value="AVESA.00010b.r2.6DG1152120"/>
</dbReference>
<reference evidence="1" key="2">
    <citation type="submission" date="2025-09" db="UniProtKB">
        <authorList>
            <consortium name="EnsemblPlants"/>
        </authorList>
    </citation>
    <scope>IDENTIFICATION</scope>
</reference>
<organism evidence="1 2">
    <name type="scientific">Avena sativa</name>
    <name type="common">Oat</name>
    <dbReference type="NCBI Taxonomy" id="4498"/>
    <lineage>
        <taxon>Eukaryota</taxon>
        <taxon>Viridiplantae</taxon>
        <taxon>Streptophyta</taxon>
        <taxon>Embryophyta</taxon>
        <taxon>Tracheophyta</taxon>
        <taxon>Spermatophyta</taxon>
        <taxon>Magnoliopsida</taxon>
        <taxon>Liliopsida</taxon>
        <taxon>Poales</taxon>
        <taxon>Poaceae</taxon>
        <taxon>BOP clade</taxon>
        <taxon>Pooideae</taxon>
        <taxon>Poodae</taxon>
        <taxon>Poeae</taxon>
        <taxon>Poeae Chloroplast Group 1 (Aveneae type)</taxon>
        <taxon>Aveninae</taxon>
        <taxon>Avena</taxon>
    </lineage>
</organism>
<keyword evidence="2" id="KW-1185">Reference proteome</keyword>